<evidence type="ECO:0000313" key="2">
    <source>
        <dbReference type="EMBL" id="MCZ3374158.1"/>
    </source>
</evidence>
<name>A0A9E4ZW64_9EURY</name>
<evidence type="ECO:0000313" key="3">
    <source>
        <dbReference type="Proteomes" id="UP001068021"/>
    </source>
</evidence>
<comment type="caution">
    <text evidence="1">The sequence shown here is derived from an EMBL/GenBank/DDBJ whole genome shotgun (WGS) entry which is preliminary data.</text>
</comment>
<gene>
    <name evidence="2" type="ORF">O3H35_16030</name>
    <name evidence="1" type="ORF">O3H54_12475</name>
</gene>
<proteinExistence type="predicted"/>
<dbReference type="EMBL" id="JAPVES010000030">
    <property type="protein sequence ID" value="MCZ3374158.1"/>
    <property type="molecule type" value="Genomic_DNA"/>
</dbReference>
<keyword evidence="3" id="KW-1185">Reference proteome</keyword>
<sequence>MAGKKREVDISIRNKVGKHEFLTIIECRDRAEKGEIDWIEQIITNG</sequence>
<dbReference type="Proteomes" id="UP001074446">
    <property type="component" value="Unassembled WGS sequence"/>
</dbReference>
<dbReference type="AlphaFoldDB" id="A0A9E4ZW64"/>
<dbReference type="EMBL" id="JAPVER010000020">
    <property type="protein sequence ID" value="MCZ3366697.1"/>
    <property type="molecule type" value="Genomic_DNA"/>
</dbReference>
<accession>A0A9E4ZW64</accession>
<evidence type="ECO:0000313" key="1">
    <source>
        <dbReference type="EMBL" id="MCZ3366697.1"/>
    </source>
</evidence>
<organism evidence="1 3">
    <name type="scientific">Methanobacterium veterum</name>
    <dbReference type="NCBI Taxonomy" id="408577"/>
    <lineage>
        <taxon>Archaea</taxon>
        <taxon>Methanobacteriati</taxon>
        <taxon>Methanobacteriota</taxon>
        <taxon>Methanomada group</taxon>
        <taxon>Methanobacteria</taxon>
        <taxon>Methanobacteriales</taxon>
        <taxon>Methanobacteriaceae</taxon>
        <taxon>Methanobacterium</taxon>
    </lineage>
</organism>
<dbReference type="RefSeq" id="WP_157197553.1">
    <property type="nucleotide sequence ID" value="NZ_JAPVER010000020.1"/>
</dbReference>
<reference evidence="1" key="1">
    <citation type="submission" date="2022-12" db="EMBL/GenBank/DDBJ databases">
        <title>Reclassification of two methanogenic archaea species isolated from the Kolyma lowland permafrost.</title>
        <authorList>
            <person name="Trubitsyn V.E."/>
            <person name="Rivkina E.M."/>
            <person name="Shcherbakova V.A."/>
        </authorList>
    </citation>
    <scope>NUCLEOTIDE SEQUENCE</scope>
    <source>
        <strain evidence="1">M2</strain>
        <strain evidence="2">MK4</strain>
    </source>
</reference>
<dbReference type="Proteomes" id="UP001068021">
    <property type="component" value="Unassembled WGS sequence"/>
</dbReference>
<protein>
    <submittedName>
        <fullName evidence="1">Uncharacterized protein</fullName>
    </submittedName>
</protein>